<evidence type="ECO:0000256" key="1">
    <source>
        <dbReference type="SAM" id="MobiDB-lite"/>
    </source>
</evidence>
<evidence type="ECO:0000313" key="2">
    <source>
        <dbReference type="EMBL" id="PFX12462.1"/>
    </source>
</evidence>
<reference evidence="3" key="1">
    <citation type="journal article" date="2017" name="bioRxiv">
        <title>Comparative analysis of the genomes of Stylophora pistillata and Acropora digitifera provides evidence for extensive differences between species of corals.</title>
        <authorList>
            <person name="Voolstra C.R."/>
            <person name="Li Y."/>
            <person name="Liew Y.J."/>
            <person name="Baumgarten S."/>
            <person name="Zoccola D."/>
            <person name="Flot J.-F."/>
            <person name="Tambutte S."/>
            <person name="Allemand D."/>
            <person name="Aranda M."/>
        </authorList>
    </citation>
    <scope>NUCLEOTIDE SEQUENCE [LARGE SCALE GENOMIC DNA]</scope>
</reference>
<evidence type="ECO:0000313" key="3">
    <source>
        <dbReference type="Proteomes" id="UP000225706"/>
    </source>
</evidence>
<dbReference type="AlphaFoldDB" id="A0A2B4R8B3"/>
<dbReference type="EMBL" id="LSMT01001355">
    <property type="protein sequence ID" value="PFX12462.1"/>
    <property type="molecule type" value="Genomic_DNA"/>
</dbReference>
<sequence>MHQEETASGISVDDMSEIDVLVEELVGKEESLNKVGDAQSRKQKEDKSKAEDIRQKALEGYIETKKRKSTENGDECEEKPKRQRRINEHYTTSNAERGEDFELAQFIMKIIVDFVVGGKSERNQNWRKHKFFEPDFSPEESSSSSVQNGAFSPEWTPVMYRSCIQKISRTGRSLMSDSKDFIECSVWETCGPEHSLVKSSTSETGFQCVNLNKISSRVADARRYSIMTNWNALEDYHEDGGEEDEECVNDDNGDEDKDEGKVDDDDDDDKKDDV</sequence>
<accession>A0A2B4R8B3</accession>
<organism evidence="2 3">
    <name type="scientific">Stylophora pistillata</name>
    <name type="common">Smooth cauliflower coral</name>
    <dbReference type="NCBI Taxonomy" id="50429"/>
    <lineage>
        <taxon>Eukaryota</taxon>
        <taxon>Metazoa</taxon>
        <taxon>Cnidaria</taxon>
        <taxon>Anthozoa</taxon>
        <taxon>Hexacorallia</taxon>
        <taxon>Scleractinia</taxon>
        <taxon>Astrocoeniina</taxon>
        <taxon>Pocilloporidae</taxon>
        <taxon>Stylophora</taxon>
    </lineage>
</organism>
<dbReference type="OrthoDB" id="5988341at2759"/>
<gene>
    <name evidence="2" type="ORF">AWC38_SpisGene23578</name>
</gene>
<comment type="caution">
    <text evidence="2">The sequence shown here is derived from an EMBL/GenBank/DDBJ whole genome shotgun (WGS) entry which is preliminary data.</text>
</comment>
<protein>
    <submittedName>
        <fullName evidence="2">Uncharacterized protein</fullName>
    </submittedName>
</protein>
<feature type="region of interest" description="Disordered" evidence="1">
    <location>
        <begin position="30"/>
        <end position="93"/>
    </location>
</feature>
<feature type="compositionally biased region" description="Basic and acidic residues" evidence="1">
    <location>
        <begin position="39"/>
        <end position="57"/>
    </location>
</feature>
<dbReference type="Proteomes" id="UP000225706">
    <property type="component" value="Unassembled WGS sequence"/>
</dbReference>
<name>A0A2B4R8B3_STYPI</name>
<feature type="region of interest" description="Disordered" evidence="1">
    <location>
        <begin position="235"/>
        <end position="274"/>
    </location>
</feature>
<proteinExistence type="predicted"/>
<feature type="compositionally biased region" description="Acidic residues" evidence="1">
    <location>
        <begin position="240"/>
        <end position="274"/>
    </location>
</feature>
<keyword evidence="3" id="KW-1185">Reference proteome</keyword>